<dbReference type="RefSeq" id="WP_015397097.1">
    <property type="nucleotide sequence ID" value="NC_020299.1"/>
</dbReference>
<evidence type="ECO:0000256" key="1">
    <source>
        <dbReference type="ARBA" id="ARBA00005817"/>
    </source>
</evidence>
<evidence type="ECO:0000256" key="6">
    <source>
        <dbReference type="ARBA" id="ARBA00068674"/>
    </source>
</evidence>
<name>M1LWG6_9PROT</name>
<keyword evidence="4" id="KW-0813">Transport</keyword>
<comment type="function">
    <text evidence="5">The electron transfer flavoprotein serves as a specific electron acceptor for other dehydrogenases. It transfers the electrons to the main respiratory chain via ETF-ubiquinone oxidoreductase (ETF dehydrogenase).</text>
</comment>
<keyword evidence="2" id="KW-0285">Flavoprotein</keyword>
<dbReference type="Gene3D" id="3.40.50.1220">
    <property type="entry name" value="TPP-binding domain"/>
    <property type="match status" value="1"/>
</dbReference>
<dbReference type="PIRSF" id="PIRSF000089">
    <property type="entry name" value="Electra_flavoP_a"/>
    <property type="match status" value="1"/>
</dbReference>
<evidence type="ECO:0000313" key="11">
    <source>
        <dbReference type="Proteomes" id="UP000011541"/>
    </source>
</evidence>
<feature type="binding site" evidence="8">
    <location>
        <position position="205"/>
    </location>
    <ligand>
        <name>FAD</name>
        <dbReference type="ChEBI" id="CHEBI:57692"/>
    </ligand>
</feature>
<dbReference type="InterPro" id="IPR029035">
    <property type="entry name" value="DHS-like_NAD/FAD-binding_dom"/>
</dbReference>
<dbReference type="CDD" id="cd01715">
    <property type="entry name" value="ETF_alpha"/>
    <property type="match status" value="1"/>
</dbReference>
<dbReference type="InterPro" id="IPR001308">
    <property type="entry name" value="ETF_a/FixB"/>
</dbReference>
<feature type="domain" description="Electron transfer flavoprotein alpha/beta-subunit N-terminal" evidence="9">
    <location>
        <begin position="2"/>
        <end position="179"/>
    </location>
</feature>
<gene>
    <name evidence="10" type="ORF">CONE_0659</name>
</gene>
<feature type="binding site" evidence="8">
    <location>
        <position position="283"/>
    </location>
    <ligand>
        <name>FAD</name>
        <dbReference type="ChEBI" id="CHEBI:57692"/>
    </ligand>
</feature>
<proteinExistence type="inferred from homology"/>
<keyword evidence="4" id="KW-0249">Electron transport</keyword>
<keyword evidence="3 8" id="KW-0274">FAD</keyword>
<dbReference type="PANTHER" id="PTHR43153:SF1">
    <property type="entry name" value="ELECTRON TRANSFER FLAVOPROTEIN SUBUNIT ALPHA, MITOCHONDRIAL"/>
    <property type="match status" value="1"/>
</dbReference>
<dbReference type="SMART" id="SM00893">
    <property type="entry name" value="ETF"/>
    <property type="match status" value="1"/>
</dbReference>
<dbReference type="GO" id="GO:0050660">
    <property type="term" value="F:flavin adenine dinucleotide binding"/>
    <property type="evidence" value="ECO:0007669"/>
    <property type="project" value="InterPro"/>
</dbReference>
<dbReference type="KEGG" id="kon:CONE_0659"/>
<evidence type="ECO:0000256" key="3">
    <source>
        <dbReference type="ARBA" id="ARBA00022827"/>
    </source>
</evidence>
<evidence type="ECO:0000256" key="8">
    <source>
        <dbReference type="PIRSR" id="PIRSR000089-1"/>
    </source>
</evidence>
<dbReference type="OrthoDB" id="9770286at2"/>
<dbReference type="InterPro" id="IPR014729">
    <property type="entry name" value="Rossmann-like_a/b/a_fold"/>
</dbReference>
<dbReference type="GO" id="GO:0033539">
    <property type="term" value="P:fatty acid beta-oxidation using acyl-CoA dehydrogenase"/>
    <property type="evidence" value="ECO:0007669"/>
    <property type="project" value="TreeGrafter"/>
</dbReference>
<dbReference type="PATRIC" id="fig|1208920.3.peg.401"/>
<keyword evidence="11" id="KW-1185">Reference proteome</keyword>
<evidence type="ECO:0000313" key="10">
    <source>
        <dbReference type="EMBL" id="AGF48411.1"/>
    </source>
</evidence>
<comment type="similarity">
    <text evidence="1">Belongs to the ETF alpha-subunit/FixB family.</text>
</comment>
<dbReference type="PANTHER" id="PTHR43153">
    <property type="entry name" value="ELECTRON TRANSFER FLAVOPROTEIN ALPHA"/>
    <property type="match status" value="1"/>
</dbReference>
<dbReference type="Gene3D" id="3.40.50.620">
    <property type="entry name" value="HUPs"/>
    <property type="match status" value="1"/>
</dbReference>
<evidence type="ECO:0000259" key="9">
    <source>
        <dbReference type="SMART" id="SM00893"/>
    </source>
</evidence>
<protein>
    <recommendedName>
        <fullName evidence="6">Electron transfer flavoprotein subunit alpha</fullName>
    </recommendedName>
    <alternativeName>
        <fullName evidence="7">Electron transfer flavoprotein large subunit</fullName>
    </alternativeName>
</protein>
<evidence type="ECO:0000256" key="2">
    <source>
        <dbReference type="ARBA" id="ARBA00022630"/>
    </source>
</evidence>
<evidence type="ECO:0000256" key="4">
    <source>
        <dbReference type="ARBA" id="ARBA00022982"/>
    </source>
</evidence>
<dbReference type="Proteomes" id="UP000011541">
    <property type="component" value="Chromosome"/>
</dbReference>
<dbReference type="InterPro" id="IPR014730">
    <property type="entry name" value="ETF_a/b_N"/>
</dbReference>
<organism evidence="10 11">
    <name type="scientific">Candidatus Kinetoplastidibacterium stringomonadis TCC290E</name>
    <dbReference type="NCBI Taxonomy" id="1208920"/>
    <lineage>
        <taxon>Bacteria</taxon>
        <taxon>Pseudomonadati</taxon>
        <taxon>Pseudomonadota</taxon>
        <taxon>Betaproteobacteria</taxon>
        <taxon>Candidatus Kinetoplastidibacterium</taxon>
    </lineage>
</organism>
<reference evidence="10 11" key="1">
    <citation type="journal article" date="2013" name="Genome Biol. Evol.">
        <title>Genome evolution and phylogenomic analysis of candidatus kinetoplastibacterium, the betaproteobacterial endosymbionts of strigomonas and angomonas.</title>
        <authorList>
            <person name="Alves J.M."/>
            <person name="Serrano M.G."/>
            <person name="Maia da Silva F."/>
            <person name="Voegtly L.J."/>
            <person name="Matveyev A.V."/>
            <person name="Teixeira M.M."/>
            <person name="Camargo E.P."/>
            <person name="Buck G.A."/>
        </authorList>
    </citation>
    <scope>NUCLEOTIDE SEQUENCE [LARGE SCALE GENOMIC DNA]</scope>
    <source>
        <strain evidence="10 11">TCC290E</strain>
    </source>
</reference>
<dbReference type="GO" id="GO:0009055">
    <property type="term" value="F:electron transfer activity"/>
    <property type="evidence" value="ECO:0007669"/>
    <property type="project" value="InterPro"/>
</dbReference>
<feature type="binding site" evidence="8">
    <location>
        <begin position="262"/>
        <end position="269"/>
    </location>
    <ligand>
        <name>FAD</name>
        <dbReference type="ChEBI" id="CHEBI:57692"/>
    </ligand>
</feature>
<dbReference type="InterPro" id="IPR014731">
    <property type="entry name" value="ETF_asu_C"/>
</dbReference>
<feature type="binding site" evidence="8">
    <location>
        <begin position="231"/>
        <end position="232"/>
    </location>
    <ligand>
        <name>FAD</name>
        <dbReference type="ChEBI" id="CHEBI:57692"/>
    </ligand>
</feature>
<evidence type="ECO:0000256" key="5">
    <source>
        <dbReference type="ARBA" id="ARBA00025649"/>
    </source>
</evidence>
<accession>M1LWG6</accession>
<comment type="cofactor">
    <cofactor evidence="8">
        <name>FAD</name>
        <dbReference type="ChEBI" id="CHEBI:57692"/>
    </cofactor>
    <text evidence="8">Binds 1 FAD per dimer.</text>
</comment>
<dbReference type="HOGENOM" id="CLU_034178_0_0_4"/>
<dbReference type="AlphaFoldDB" id="M1LWG6"/>
<dbReference type="SUPFAM" id="SSF52467">
    <property type="entry name" value="DHS-like NAD/FAD-binding domain"/>
    <property type="match status" value="1"/>
</dbReference>
<dbReference type="InterPro" id="IPR033947">
    <property type="entry name" value="ETF_alpha_N"/>
</dbReference>
<evidence type="ECO:0000256" key="7">
    <source>
        <dbReference type="ARBA" id="ARBA00079299"/>
    </source>
</evidence>
<dbReference type="eggNOG" id="COG2025">
    <property type="taxonomic scope" value="Bacteria"/>
</dbReference>
<dbReference type="Pfam" id="PF01012">
    <property type="entry name" value="ETF"/>
    <property type="match status" value="1"/>
</dbReference>
<dbReference type="FunFam" id="3.40.50.1220:FF:000001">
    <property type="entry name" value="Electron transfer flavoprotein, alpha subunit"/>
    <property type="match status" value="1"/>
</dbReference>
<dbReference type="Pfam" id="PF00766">
    <property type="entry name" value="ETF_alpha"/>
    <property type="match status" value="1"/>
</dbReference>
<sequence length="313" mass="33980">MILVIPDHNNNSFDISTFNLLNAACKFNSDIHVLIIGENIKDLAYKISKFRNVSKVFMADAPHLIDLLPENHADNILKIANNYTHIIFNDSFYGKSIAPKIAAKLDVAPVSGVMNIISNDVFARTMYAGSIIAHVRCLDPIKILTLRSCSFDNKNINNDINNCADIENITVSSDLQLSKLLKEKNREISSSIDLTEAKIIVSGGRGLGSKENFNNILMPLAKKLGAAIGATRVAVDEGYAPNSCQIGQTGKIVSPILYLAIGISGSMQHLAGIKGSKTIIAINNDINAPIFNVADYCLCGDLFDIVPKLSSYL</sequence>
<dbReference type="EMBL" id="CP003805">
    <property type="protein sequence ID" value="AGF48411.1"/>
    <property type="molecule type" value="Genomic_DNA"/>
</dbReference>
<feature type="binding site" evidence="8">
    <location>
        <begin position="245"/>
        <end position="249"/>
    </location>
    <ligand>
        <name>FAD</name>
        <dbReference type="ChEBI" id="CHEBI:57692"/>
    </ligand>
</feature>
<dbReference type="STRING" id="1208920.CONE_0659"/>
<dbReference type="SUPFAM" id="SSF52402">
    <property type="entry name" value="Adenine nucleotide alpha hydrolases-like"/>
    <property type="match status" value="1"/>
</dbReference>